<reference evidence="1 2" key="1">
    <citation type="submission" date="2019-03" db="EMBL/GenBank/DDBJ databases">
        <title>Thermus tengchongensis species for the arsenic transformation mechanism.</title>
        <authorList>
            <person name="Yuan G.C."/>
        </authorList>
    </citation>
    <scope>NUCLEOTIDE SEQUENCE [LARGE SCALE GENOMIC DNA]</scope>
    <source>
        <strain evidence="1 2">15W</strain>
    </source>
</reference>
<dbReference type="Proteomes" id="UP000297668">
    <property type="component" value="Unassembled WGS sequence"/>
</dbReference>
<comment type="caution">
    <text evidence="1">The sequence shown here is derived from an EMBL/GenBank/DDBJ whole genome shotgun (WGS) entry which is preliminary data.</text>
</comment>
<dbReference type="Gene3D" id="2.30.30.110">
    <property type="match status" value="1"/>
</dbReference>
<dbReference type="RefSeq" id="WP_135260873.1">
    <property type="nucleotide sequence ID" value="NZ_SJZF01000023.1"/>
</dbReference>
<dbReference type="AlphaFoldDB" id="A0A4Y9F885"/>
<accession>A0A4Y9F885</accession>
<sequence>MAFDRFAVVRVPFPFTDQKGAKNRPALVLSTATFGDTICHSVMAMITSAHHAPWPLDCPIEDLASAGLPAPSVVRFKLFTLDHRLVRGVVGRLSPGDAARVEANLRRLLGLAPVQGRP</sequence>
<name>A0A4Y9F885_9DEIN</name>
<dbReference type="SUPFAM" id="SSF50118">
    <property type="entry name" value="Cell growth inhibitor/plasmid maintenance toxic component"/>
    <property type="match status" value="1"/>
</dbReference>
<evidence type="ECO:0000313" key="1">
    <source>
        <dbReference type="EMBL" id="TFU25387.1"/>
    </source>
</evidence>
<dbReference type="Pfam" id="PF02452">
    <property type="entry name" value="PemK_toxin"/>
    <property type="match status" value="1"/>
</dbReference>
<protein>
    <submittedName>
        <fullName evidence="1">Type II toxin-antitoxin system PemK/MazF family toxin</fullName>
    </submittedName>
</protein>
<proteinExistence type="predicted"/>
<organism evidence="1 2">
    <name type="scientific">Thermus tengchongensis</name>
    <dbReference type="NCBI Taxonomy" id="1214928"/>
    <lineage>
        <taxon>Bacteria</taxon>
        <taxon>Thermotogati</taxon>
        <taxon>Deinococcota</taxon>
        <taxon>Deinococci</taxon>
        <taxon>Thermales</taxon>
        <taxon>Thermaceae</taxon>
        <taxon>Thermus</taxon>
    </lineage>
</organism>
<dbReference type="GO" id="GO:0003677">
    <property type="term" value="F:DNA binding"/>
    <property type="evidence" value="ECO:0007669"/>
    <property type="project" value="InterPro"/>
</dbReference>
<dbReference type="InterPro" id="IPR003477">
    <property type="entry name" value="PemK-like"/>
</dbReference>
<dbReference type="EMBL" id="SJZF01000023">
    <property type="protein sequence ID" value="TFU25387.1"/>
    <property type="molecule type" value="Genomic_DNA"/>
</dbReference>
<gene>
    <name evidence="1" type="ORF">E0687_11065</name>
</gene>
<dbReference type="InterPro" id="IPR011067">
    <property type="entry name" value="Plasmid_toxin/cell-grow_inhib"/>
</dbReference>
<evidence type="ECO:0000313" key="2">
    <source>
        <dbReference type="Proteomes" id="UP000297668"/>
    </source>
</evidence>